<evidence type="ECO:0000256" key="1">
    <source>
        <dbReference type="SAM" id="MobiDB-lite"/>
    </source>
</evidence>
<protein>
    <submittedName>
        <fullName evidence="2">Uncharacterized protein</fullName>
    </submittedName>
</protein>
<feature type="compositionally biased region" description="Basic and acidic residues" evidence="1">
    <location>
        <begin position="14"/>
        <end position="31"/>
    </location>
</feature>
<evidence type="ECO:0000313" key="3">
    <source>
        <dbReference type="Proteomes" id="UP000310200"/>
    </source>
</evidence>
<sequence length="128" mass="14562">MAAIPREFYDPGEAYERSHEGHDHARTERFWRPPGNEPCEHDYDDHVDVSHCGTKISSCSLPASVGVSSHADRRNFRPKGDPRERWCINNRGCSFFGHVTRGGGEIAHKEPGPHQRKPARTEVLLNEY</sequence>
<evidence type="ECO:0000313" key="2">
    <source>
        <dbReference type="EMBL" id="TGZ31982.1"/>
    </source>
</evidence>
<proteinExistence type="predicted"/>
<dbReference type="EMBL" id="QBLH01003977">
    <property type="protein sequence ID" value="TGZ31982.1"/>
    <property type="molecule type" value="Genomic_DNA"/>
</dbReference>
<name>A0A4S2J9L2_9HYME</name>
<organism evidence="2 3">
    <name type="scientific">Temnothorax longispinosus</name>
    <dbReference type="NCBI Taxonomy" id="300112"/>
    <lineage>
        <taxon>Eukaryota</taxon>
        <taxon>Metazoa</taxon>
        <taxon>Ecdysozoa</taxon>
        <taxon>Arthropoda</taxon>
        <taxon>Hexapoda</taxon>
        <taxon>Insecta</taxon>
        <taxon>Pterygota</taxon>
        <taxon>Neoptera</taxon>
        <taxon>Endopterygota</taxon>
        <taxon>Hymenoptera</taxon>
        <taxon>Apocrita</taxon>
        <taxon>Aculeata</taxon>
        <taxon>Formicoidea</taxon>
        <taxon>Formicidae</taxon>
        <taxon>Myrmicinae</taxon>
        <taxon>Temnothorax</taxon>
    </lineage>
</organism>
<keyword evidence="3" id="KW-1185">Reference proteome</keyword>
<accession>A0A4S2J9L2</accession>
<feature type="region of interest" description="Disordered" evidence="1">
    <location>
        <begin position="1"/>
        <end position="37"/>
    </location>
</feature>
<dbReference type="AlphaFoldDB" id="A0A4S2J9L2"/>
<dbReference type="Proteomes" id="UP000310200">
    <property type="component" value="Unassembled WGS sequence"/>
</dbReference>
<gene>
    <name evidence="2" type="ORF">DBV15_12771</name>
</gene>
<comment type="caution">
    <text evidence="2">The sequence shown here is derived from an EMBL/GenBank/DDBJ whole genome shotgun (WGS) entry which is preliminary data.</text>
</comment>
<reference evidence="2 3" key="1">
    <citation type="journal article" date="2019" name="Philos. Trans. R. Soc. Lond., B, Biol. Sci.">
        <title>Ant behaviour and brain gene expression of defending hosts depend on the ecological success of the intruding social parasite.</title>
        <authorList>
            <person name="Kaur R."/>
            <person name="Stoldt M."/>
            <person name="Jongepier E."/>
            <person name="Feldmeyer B."/>
            <person name="Menzel F."/>
            <person name="Bornberg-Bauer E."/>
            <person name="Foitzik S."/>
        </authorList>
    </citation>
    <scope>NUCLEOTIDE SEQUENCE [LARGE SCALE GENOMIC DNA]</scope>
    <source>
        <tissue evidence="2">Whole body</tissue>
    </source>
</reference>